<dbReference type="Pfam" id="PF00122">
    <property type="entry name" value="E1-E2_ATPase"/>
    <property type="match status" value="1"/>
</dbReference>
<feature type="domain" description="P-type ATPase A" evidence="8">
    <location>
        <begin position="157"/>
        <end position="250"/>
    </location>
</feature>
<evidence type="ECO:0000256" key="1">
    <source>
        <dbReference type="ARBA" id="ARBA00004370"/>
    </source>
</evidence>
<dbReference type="InterPro" id="IPR036412">
    <property type="entry name" value="HAD-like_sf"/>
</dbReference>
<comment type="subcellular location">
    <subcellularLocation>
        <location evidence="1">Membrane</location>
    </subcellularLocation>
</comment>
<dbReference type="Gene3D" id="2.70.150.10">
    <property type="entry name" value="Calcium-transporting ATPase, cytoplasmic transduction domain A"/>
    <property type="match status" value="1"/>
</dbReference>
<evidence type="ECO:0000256" key="3">
    <source>
        <dbReference type="ARBA" id="ARBA00022842"/>
    </source>
</evidence>
<keyword evidence="4 7" id="KW-1133">Transmembrane helix</keyword>
<keyword evidence="3" id="KW-0460">Magnesium</keyword>
<dbReference type="GO" id="GO:0005388">
    <property type="term" value="F:P-type calcium transporter activity"/>
    <property type="evidence" value="ECO:0007669"/>
    <property type="project" value="TreeGrafter"/>
</dbReference>
<dbReference type="InterPro" id="IPR001757">
    <property type="entry name" value="P_typ_ATPase"/>
</dbReference>
<evidence type="ECO:0000313" key="11">
    <source>
        <dbReference type="Proteomes" id="UP000245207"/>
    </source>
</evidence>
<gene>
    <name evidence="10" type="ORF">CTI12_AA209040</name>
</gene>
<dbReference type="NCBIfam" id="TIGR01494">
    <property type="entry name" value="ATPase_P-type"/>
    <property type="match status" value="1"/>
</dbReference>
<dbReference type="STRING" id="35608.A0A2U1P039"/>
<dbReference type="SUPFAM" id="SSF56784">
    <property type="entry name" value="HAD-like"/>
    <property type="match status" value="1"/>
</dbReference>
<dbReference type="InterPro" id="IPR023298">
    <property type="entry name" value="ATPase_P-typ_TM_dom_sf"/>
</dbReference>
<evidence type="ECO:0000313" key="10">
    <source>
        <dbReference type="EMBL" id="PWA79116.1"/>
    </source>
</evidence>
<feature type="transmembrane region" description="Helical" evidence="7">
    <location>
        <begin position="323"/>
        <end position="349"/>
    </location>
</feature>
<dbReference type="OrthoDB" id="3352408at2759"/>
<dbReference type="FunFam" id="2.70.150.10:FF:000006">
    <property type="entry name" value="Calcium-transporting ATPase"/>
    <property type="match status" value="1"/>
</dbReference>
<dbReference type="Gene3D" id="1.20.5.170">
    <property type="match status" value="1"/>
</dbReference>
<dbReference type="EMBL" id="PKPP01001900">
    <property type="protein sequence ID" value="PWA79116.1"/>
    <property type="molecule type" value="Genomic_DNA"/>
</dbReference>
<comment type="caution">
    <text evidence="10">The sequence shown here is derived from an EMBL/GenBank/DDBJ whole genome shotgun (WGS) entry which is preliminary data.</text>
</comment>
<feature type="domain" description="Calcium-transporting P-type ATPase N-terminal autoinhibitory" evidence="9">
    <location>
        <begin position="39"/>
        <end position="81"/>
    </location>
</feature>
<accession>A0A2U1P039</accession>
<keyword evidence="2 7" id="KW-0812">Transmembrane</keyword>
<dbReference type="Pfam" id="PF12515">
    <property type="entry name" value="CaATP_NAI"/>
    <property type="match status" value="1"/>
</dbReference>
<dbReference type="GO" id="GO:0005516">
    <property type="term" value="F:calmodulin binding"/>
    <property type="evidence" value="ECO:0007669"/>
    <property type="project" value="InterPro"/>
</dbReference>
<dbReference type="Gene3D" id="1.20.1110.10">
    <property type="entry name" value="Calcium-transporting ATPase, transmembrane domain"/>
    <property type="match status" value="1"/>
</dbReference>
<dbReference type="AlphaFoldDB" id="A0A2U1P039"/>
<evidence type="ECO:0000256" key="5">
    <source>
        <dbReference type="ARBA" id="ARBA00023136"/>
    </source>
</evidence>
<dbReference type="GO" id="GO:0005524">
    <property type="term" value="F:ATP binding"/>
    <property type="evidence" value="ECO:0007669"/>
    <property type="project" value="InterPro"/>
</dbReference>
<reference evidence="10 11" key="1">
    <citation type="journal article" date="2018" name="Mol. Plant">
        <title>The genome of Artemisia annua provides insight into the evolution of Asteraceae family and artemisinin biosynthesis.</title>
        <authorList>
            <person name="Shen Q."/>
            <person name="Zhang L."/>
            <person name="Liao Z."/>
            <person name="Wang S."/>
            <person name="Yan T."/>
            <person name="Shi P."/>
            <person name="Liu M."/>
            <person name="Fu X."/>
            <person name="Pan Q."/>
            <person name="Wang Y."/>
            <person name="Lv Z."/>
            <person name="Lu X."/>
            <person name="Zhang F."/>
            <person name="Jiang W."/>
            <person name="Ma Y."/>
            <person name="Chen M."/>
            <person name="Hao X."/>
            <person name="Li L."/>
            <person name="Tang Y."/>
            <person name="Lv G."/>
            <person name="Zhou Y."/>
            <person name="Sun X."/>
            <person name="Brodelius P.E."/>
            <person name="Rose J.K.C."/>
            <person name="Tang K."/>
        </authorList>
    </citation>
    <scope>NUCLEOTIDE SEQUENCE [LARGE SCALE GENOMIC DNA]</scope>
    <source>
        <strain evidence="11">cv. Huhao1</strain>
        <tissue evidence="10">Leaf</tissue>
    </source>
</reference>
<organism evidence="10 11">
    <name type="scientific">Artemisia annua</name>
    <name type="common">Sweet wormwood</name>
    <dbReference type="NCBI Taxonomy" id="35608"/>
    <lineage>
        <taxon>Eukaryota</taxon>
        <taxon>Viridiplantae</taxon>
        <taxon>Streptophyta</taxon>
        <taxon>Embryophyta</taxon>
        <taxon>Tracheophyta</taxon>
        <taxon>Spermatophyta</taxon>
        <taxon>Magnoliopsida</taxon>
        <taxon>eudicotyledons</taxon>
        <taxon>Gunneridae</taxon>
        <taxon>Pentapetalae</taxon>
        <taxon>asterids</taxon>
        <taxon>campanulids</taxon>
        <taxon>Asterales</taxon>
        <taxon>Asteraceae</taxon>
        <taxon>Asteroideae</taxon>
        <taxon>Anthemideae</taxon>
        <taxon>Artemisiinae</taxon>
        <taxon>Artemisia</taxon>
    </lineage>
</organism>
<feature type="transmembrane region" description="Helical" evidence="7">
    <location>
        <begin position="269"/>
        <end position="293"/>
    </location>
</feature>
<dbReference type="PRINTS" id="PR00119">
    <property type="entry name" value="CATATPASE"/>
</dbReference>
<dbReference type="InterPro" id="IPR059000">
    <property type="entry name" value="ATPase_P-type_domA"/>
</dbReference>
<protein>
    <submittedName>
        <fullName evidence="10">P-type ATPase</fullName>
    </submittedName>
</protein>
<dbReference type="InterPro" id="IPR018303">
    <property type="entry name" value="ATPase_P-typ_P_site"/>
</dbReference>
<evidence type="ECO:0000256" key="6">
    <source>
        <dbReference type="SAM" id="MobiDB-lite"/>
    </source>
</evidence>
<evidence type="ECO:0000259" key="8">
    <source>
        <dbReference type="Pfam" id="PF00122"/>
    </source>
</evidence>
<dbReference type="GO" id="GO:0016887">
    <property type="term" value="F:ATP hydrolysis activity"/>
    <property type="evidence" value="ECO:0007669"/>
    <property type="project" value="InterPro"/>
</dbReference>
<dbReference type="PANTHER" id="PTHR24093:SF520">
    <property type="entry name" value="CALCIUM-TRANSPORTING ATPASE 9, PLASMA MEMBRANE-TYPE"/>
    <property type="match status" value="1"/>
</dbReference>
<proteinExistence type="predicted"/>
<keyword evidence="5 7" id="KW-0472">Membrane</keyword>
<dbReference type="Proteomes" id="UP000245207">
    <property type="component" value="Unassembled WGS sequence"/>
</dbReference>
<feature type="region of interest" description="Disordered" evidence="6">
    <location>
        <begin position="1"/>
        <end position="38"/>
    </location>
</feature>
<evidence type="ECO:0000256" key="4">
    <source>
        <dbReference type="ARBA" id="ARBA00022989"/>
    </source>
</evidence>
<keyword evidence="11" id="KW-1185">Reference proteome</keyword>
<dbReference type="SUPFAM" id="SSF81653">
    <property type="entry name" value="Calcium ATPase, transduction domain A"/>
    <property type="match status" value="1"/>
</dbReference>
<dbReference type="PROSITE" id="PS00154">
    <property type="entry name" value="ATPASE_E1_E2"/>
    <property type="match status" value="1"/>
</dbReference>
<evidence type="ECO:0000256" key="7">
    <source>
        <dbReference type="SAM" id="Phobius"/>
    </source>
</evidence>
<dbReference type="InterPro" id="IPR024750">
    <property type="entry name" value="Ca_ATPase_N_dom"/>
</dbReference>
<dbReference type="SUPFAM" id="SSF81665">
    <property type="entry name" value="Calcium ATPase, transmembrane domain M"/>
    <property type="match status" value="1"/>
</dbReference>
<sequence>MTKSGANDPGSPSSGTHSPPPLIDIESGPPIDVDEDDFDDPFAITTTKNASTETLKRWRQAALVLNASRRFRYTLDLRKNEDQEKRKRMIRLHCYSNWLGNVKSGLEEGWIDGGSITFAVLLVIFVTGEALDVFHRYDIQSLQFQNLNAEKRNIQIEITRGGRREKVSIYDVVVGDVIPLNIGDQVPADGLLIKGHSLSIDESSMTGESKIVHKDPKAPFLMSGCKVADGAGTMLVTSVGINTEWGLLMASICEDTGEETPLQVRLNGIATFIGIVGVSVASLVLTVLLARFFTGNSKDPDGTVQFVGGKTSVSEATNDVIKYFTAAVTIIVVAVPEGLPLAVTLTLAYSMKKMMVDKALVRRLSACETMGSATTICSDKTGTLTLNQMTVVEACVGQTKIDPPEDGLQYHTSVSSLLHEGIAQNTSGSVFFSKPFCDRFGVHVFLFLIRPSFQPKQVNGHRKSSAVGKGASTQVQSSFNLQVISNGRIGPKKVSNAFAPRYAIIYSMNNKMMVRHQFDIQKTGSSPPETTGTLLLVIGPPESSRQHVRAPKNQFASAFNIGCLKIGMTAAKDVKSETQDAQNARVRYCRLQMERIKHRDHVHKFSFRGVVAGVFRFWVAVRVYRKGSKCKVEAFFPENIVSYGCIEGRHSVRTSEIKT</sequence>
<dbReference type="FunFam" id="1.20.1110.10:FF:000097">
    <property type="entry name" value="Calcium-transporting ATPase 9 plasma membrane-type"/>
    <property type="match status" value="1"/>
</dbReference>
<name>A0A2U1P039_ARTAN</name>
<dbReference type="PANTHER" id="PTHR24093">
    <property type="entry name" value="CATION TRANSPORTING ATPASE"/>
    <property type="match status" value="1"/>
</dbReference>
<dbReference type="InterPro" id="IPR008250">
    <property type="entry name" value="ATPase_P-typ_transduc_dom_A_sf"/>
</dbReference>
<evidence type="ECO:0000259" key="9">
    <source>
        <dbReference type="Pfam" id="PF12515"/>
    </source>
</evidence>
<evidence type="ECO:0000256" key="2">
    <source>
        <dbReference type="ARBA" id="ARBA00022692"/>
    </source>
</evidence>
<dbReference type="GO" id="GO:0005886">
    <property type="term" value="C:plasma membrane"/>
    <property type="evidence" value="ECO:0007669"/>
    <property type="project" value="TreeGrafter"/>
</dbReference>